<evidence type="ECO:0000256" key="1">
    <source>
        <dbReference type="SAM" id="SignalP"/>
    </source>
</evidence>
<protein>
    <recommendedName>
        <fullName evidence="4">Secreted protein</fullName>
    </recommendedName>
</protein>
<evidence type="ECO:0000313" key="3">
    <source>
        <dbReference type="Proteomes" id="UP001492380"/>
    </source>
</evidence>
<sequence>MPLAFTFLLPSFLFANQAFFFVCHSHEKLFLLIQRPSSFTQHSASFFDATIHSACTAPPVLGQTRAPWHITLPTFTSGRRLTKGFDFHLWKGGKERNIGDMSGRPISRARSW</sequence>
<organism evidence="2 3">
    <name type="scientific">Phyllosticta capitalensis</name>
    <dbReference type="NCBI Taxonomy" id="121624"/>
    <lineage>
        <taxon>Eukaryota</taxon>
        <taxon>Fungi</taxon>
        <taxon>Dikarya</taxon>
        <taxon>Ascomycota</taxon>
        <taxon>Pezizomycotina</taxon>
        <taxon>Dothideomycetes</taxon>
        <taxon>Dothideomycetes incertae sedis</taxon>
        <taxon>Botryosphaeriales</taxon>
        <taxon>Phyllostictaceae</taxon>
        <taxon>Phyllosticta</taxon>
    </lineage>
</organism>
<feature type="chain" id="PRO_5047010959" description="Secreted protein" evidence="1">
    <location>
        <begin position="19"/>
        <end position="112"/>
    </location>
</feature>
<dbReference type="EMBL" id="JBBWRZ010000007">
    <property type="protein sequence ID" value="KAK8232119.1"/>
    <property type="molecule type" value="Genomic_DNA"/>
</dbReference>
<keyword evidence="3" id="KW-1185">Reference proteome</keyword>
<accession>A0ABR1YJY7</accession>
<feature type="signal peptide" evidence="1">
    <location>
        <begin position="1"/>
        <end position="18"/>
    </location>
</feature>
<gene>
    <name evidence="2" type="ORF">HDK90DRAFT_489255</name>
</gene>
<reference evidence="2 3" key="1">
    <citation type="submission" date="2024-04" db="EMBL/GenBank/DDBJ databases">
        <title>Phyllosticta paracitricarpa is synonymous to the EU quarantine fungus P. citricarpa based on phylogenomic analyses.</title>
        <authorList>
            <consortium name="Lawrence Berkeley National Laboratory"/>
            <person name="Van Ingen-Buijs V.A."/>
            <person name="Van Westerhoven A.C."/>
            <person name="Haridas S."/>
            <person name="Skiadas P."/>
            <person name="Martin F."/>
            <person name="Groenewald J.Z."/>
            <person name="Crous P.W."/>
            <person name="Seidl M.F."/>
        </authorList>
    </citation>
    <scope>NUCLEOTIDE SEQUENCE [LARGE SCALE GENOMIC DNA]</scope>
    <source>
        <strain evidence="2 3">CBS 123374</strain>
    </source>
</reference>
<name>A0ABR1YJY7_9PEZI</name>
<dbReference type="Proteomes" id="UP001492380">
    <property type="component" value="Unassembled WGS sequence"/>
</dbReference>
<keyword evidence="1" id="KW-0732">Signal</keyword>
<evidence type="ECO:0000313" key="2">
    <source>
        <dbReference type="EMBL" id="KAK8232119.1"/>
    </source>
</evidence>
<proteinExistence type="predicted"/>
<comment type="caution">
    <text evidence="2">The sequence shown here is derived from an EMBL/GenBank/DDBJ whole genome shotgun (WGS) entry which is preliminary data.</text>
</comment>
<evidence type="ECO:0008006" key="4">
    <source>
        <dbReference type="Google" id="ProtNLM"/>
    </source>
</evidence>